<evidence type="ECO:0000313" key="6">
    <source>
        <dbReference type="EMBL" id="ALB01371.1"/>
    </source>
</evidence>
<dbReference type="GO" id="GO:0016020">
    <property type="term" value="C:membrane"/>
    <property type="evidence" value="ECO:0007669"/>
    <property type="project" value="InterPro"/>
</dbReference>
<reference evidence="6 7" key="1">
    <citation type="journal article" date="2016" name="Int. J. Syst. Evol. Microbiol.">
        <title>Reclassification of Wolbachia persica as Francisella persica comb. nov. and emended description of the family Francisellaceae.</title>
        <authorList>
            <person name="Larson M.A."/>
            <person name="Nalbantoglu U."/>
            <person name="Sayood K."/>
            <person name="Zentz E.B."/>
            <person name="Cer R.Z."/>
            <person name="Iwen P.C."/>
            <person name="Francesconi S.C."/>
            <person name="Bishop-Lilly K.A."/>
            <person name="Mokashi V.P."/>
            <person name="Sjostedt A."/>
            <person name="Hinrichs S.H."/>
        </authorList>
    </citation>
    <scope>NUCLEOTIDE SEQUENCE [LARGE SCALE GENOMIC DNA]</scope>
    <source>
        <strain evidence="6 7">FSC845</strain>
    </source>
</reference>
<sequence>MRKNLAIKVDNVSKFYKIYNRARDRVKEAFNPLKKKYYNEHYVLENLNLEIEKGDVLGIFGLNGAGKSTLLKIIAGVVTPSKGRVTVSGSINAMLEVTGSLNPELTGTQNINFNLDLNRIKGEDRASITKDIVDFAEIGSYIEQPVKSYSSGMKARLGFGIATSIEPDILIVDEVLAVGDAVFQQKCFLRIRKLLEKNKTVVFVSHSVELMVEFCNRAIFLYDRNIVFDGPAVDVANYYRRVLLSEDKHKEILSIQNKLNIGLEAQKNIFTKRVIGDIPDNFVGYKDANIVIHNVMICDAHGNEKSYLSSFQEYFFKFAIDFKQDFNNVEIFCIMMDVTGKKLPWVSHGDCNVIPSVRAGDKYIIKNSFKCNVYNGFYTLSIVIKSIDLENNHIVLVDTSDKYKYKFEVANIVKPESRLSFQKI</sequence>
<dbReference type="Pfam" id="PF00005">
    <property type="entry name" value="ABC_tran"/>
    <property type="match status" value="1"/>
</dbReference>
<evidence type="ECO:0000256" key="3">
    <source>
        <dbReference type="ARBA" id="ARBA00022741"/>
    </source>
</evidence>
<dbReference type="EMBL" id="CP012505">
    <property type="protein sequence ID" value="ALB01371.1"/>
    <property type="molecule type" value="Genomic_DNA"/>
</dbReference>
<dbReference type="InterPro" id="IPR029439">
    <property type="entry name" value="Wzt_C"/>
</dbReference>
<evidence type="ECO:0000313" key="7">
    <source>
        <dbReference type="Proteomes" id="UP000242800"/>
    </source>
</evidence>
<dbReference type="RefSeq" id="WP_064460786.1">
    <property type="nucleotide sequence ID" value="NZ_CP012505.1"/>
</dbReference>
<protein>
    <recommendedName>
        <fullName evidence="5">ABC transporter domain-containing protein</fullName>
    </recommendedName>
</protein>
<dbReference type="Proteomes" id="UP000242800">
    <property type="component" value="Chromosome"/>
</dbReference>
<dbReference type="InterPro" id="IPR003439">
    <property type="entry name" value="ABC_transporter-like_ATP-bd"/>
</dbReference>
<evidence type="ECO:0000256" key="1">
    <source>
        <dbReference type="ARBA" id="ARBA00005417"/>
    </source>
</evidence>
<dbReference type="AlphaFoldDB" id="A0AAC8VD11"/>
<dbReference type="PANTHER" id="PTHR46743">
    <property type="entry name" value="TEICHOIC ACIDS EXPORT ATP-BINDING PROTEIN TAGH"/>
    <property type="match status" value="1"/>
</dbReference>
<keyword evidence="4" id="KW-0067">ATP-binding</keyword>
<dbReference type="PROSITE" id="PS00211">
    <property type="entry name" value="ABC_TRANSPORTER_1"/>
    <property type="match status" value="1"/>
</dbReference>
<dbReference type="InterPro" id="IPR015860">
    <property type="entry name" value="ABC_transpr_TagH-like"/>
</dbReference>
<name>A0AAC8VD11_9GAMM</name>
<dbReference type="Pfam" id="PF14524">
    <property type="entry name" value="Wzt_C"/>
    <property type="match status" value="1"/>
</dbReference>
<dbReference type="CDD" id="cd03220">
    <property type="entry name" value="ABC_KpsT_Wzt"/>
    <property type="match status" value="1"/>
</dbReference>
<comment type="similarity">
    <text evidence="1">Belongs to the ABC transporter superfamily.</text>
</comment>
<evidence type="ECO:0000259" key="5">
    <source>
        <dbReference type="PROSITE" id="PS50893"/>
    </source>
</evidence>
<proteinExistence type="inferred from homology"/>
<keyword evidence="7" id="KW-1185">Reference proteome</keyword>
<dbReference type="SMART" id="SM00382">
    <property type="entry name" value="AAA"/>
    <property type="match status" value="1"/>
</dbReference>
<keyword evidence="3" id="KW-0547">Nucleotide-binding</keyword>
<accession>A0AAC8VD11</accession>
<gene>
    <name evidence="6" type="ORF">ACH24_00890</name>
</gene>
<organism evidence="6 7">
    <name type="scientific">Francisella persica ATCC VR-331</name>
    <dbReference type="NCBI Taxonomy" id="1086726"/>
    <lineage>
        <taxon>Bacteria</taxon>
        <taxon>Pseudomonadati</taxon>
        <taxon>Pseudomonadota</taxon>
        <taxon>Gammaproteobacteria</taxon>
        <taxon>Thiotrichales</taxon>
        <taxon>Francisellaceae</taxon>
        <taxon>Francisella</taxon>
    </lineage>
</organism>
<dbReference type="Gene3D" id="3.40.50.300">
    <property type="entry name" value="P-loop containing nucleotide triphosphate hydrolases"/>
    <property type="match status" value="1"/>
</dbReference>
<keyword evidence="2" id="KW-0813">Transport</keyword>
<dbReference type="InterPro" id="IPR027417">
    <property type="entry name" value="P-loop_NTPase"/>
</dbReference>
<dbReference type="SUPFAM" id="SSF52540">
    <property type="entry name" value="P-loop containing nucleoside triphosphate hydrolases"/>
    <property type="match status" value="1"/>
</dbReference>
<dbReference type="GO" id="GO:0140359">
    <property type="term" value="F:ABC-type transporter activity"/>
    <property type="evidence" value="ECO:0007669"/>
    <property type="project" value="InterPro"/>
</dbReference>
<evidence type="ECO:0000256" key="4">
    <source>
        <dbReference type="ARBA" id="ARBA00022840"/>
    </source>
</evidence>
<dbReference type="Gene3D" id="2.70.50.60">
    <property type="entry name" value="abc- transporter (atp binding component) like domain"/>
    <property type="match status" value="1"/>
</dbReference>
<dbReference type="InterPro" id="IPR050683">
    <property type="entry name" value="Bact_Polysacc_Export_ATP-bd"/>
</dbReference>
<dbReference type="InterPro" id="IPR017871">
    <property type="entry name" value="ABC_transporter-like_CS"/>
</dbReference>
<dbReference type="GO" id="GO:0005524">
    <property type="term" value="F:ATP binding"/>
    <property type="evidence" value="ECO:0007669"/>
    <property type="project" value="UniProtKB-KW"/>
</dbReference>
<dbReference type="GO" id="GO:0016887">
    <property type="term" value="F:ATP hydrolysis activity"/>
    <property type="evidence" value="ECO:0007669"/>
    <property type="project" value="InterPro"/>
</dbReference>
<dbReference type="KEGG" id="fper:ACH24_00890"/>
<evidence type="ECO:0000256" key="2">
    <source>
        <dbReference type="ARBA" id="ARBA00022448"/>
    </source>
</evidence>
<feature type="domain" description="ABC transporter" evidence="5">
    <location>
        <begin position="7"/>
        <end position="248"/>
    </location>
</feature>
<dbReference type="PANTHER" id="PTHR46743:SF2">
    <property type="entry name" value="TEICHOIC ACIDS EXPORT ATP-BINDING PROTEIN TAGH"/>
    <property type="match status" value="1"/>
</dbReference>
<dbReference type="InterPro" id="IPR003593">
    <property type="entry name" value="AAA+_ATPase"/>
</dbReference>
<dbReference type="PROSITE" id="PS50893">
    <property type="entry name" value="ABC_TRANSPORTER_2"/>
    <property type="match status" value="1"/>
</dbReference>